<organism evidence="2 3">
    <name type="scientific">Burkholderia singularis</name>
    <dbReference type="NCBI Taxonomy" id="1503053"/>
    <lineage>
        <taxon>Bacteria</taxon>
        <taxon>Pseudomonadati</taxon>
        <taxon>Pseudomonadota</taxon>
        <taxon>Betaproteobacteria</taxon>
        <taxon>Burkholderiales</taxon>
        <taxon>Burkholderiaceae</taxon>
        <taxon>Burkholderia</taxon>
        <taxon>pseudomallei group</taxon>
    </lineage>
</organism>
<gene>
    <name evidence="2" type="ORF">WS67_12375</name>
</gene>
<dbReference type="EMBL" id="LOWA01000031">
    <property type="protein sequence ID" value="KVE27285.1"/>
    <property type="molecule type" value="Genomic_DNA"/>
</dbReference>
<dbReference type="PANTHER" id="PTHR42879">
    <property type="entry name" value="3-OXOACYL-(ACYL-CARRIER-PROTEIN) REDUCTASE"/>
    <property type="match status" value="1"/>
</dbReference>
<dbReference type="PRINTS" id="PR00081">
    <property type="entry name" value="GDHRDH"/>
</dbReference>
<reference evidence="2 3" key="1">
    <citation type="submission" date="2015-11" db="EMBL/GenBank/DDBJ databases">
        <title>Expanding the genomic diversity of Burkholderia species for the development of highly accurate diagnostics.</title>
        <authorList>
            <person name="Sahl J."/>
            <person name="Keim P."/>
            <person name="Wagner D."/>
        </authorList>
    </citation>
    <scope>NUCLEOTIDE SEQUENCE [LARGE SCALE GENOMIC DNA]</scope>
    <source>
        <strain evidence="2 3">TSV85</strain>
    </source>
</reference>
<dbReference type="AlphaFoldDB" id="A0A103E2S4"/>
<dbReference type="InterPro" id="IPR036291">
    <property type="entry name" value="NAD(P)-bd_dom_sf"/>
</dbReference>
<proteinExistence type="inferred from homology"/>
<name>A0A103E2S4_9BURK</name>
<dbReference type="RefSeq" id="WP_059516684.1">
    <property type="nucleotide sequence ID" value="NZ_CP013448.1"/>
</dbReference>
<dbReference type="SUPFAM" id="SSF51735">
    <property type="entry name" value="NAD(P)-binding Rossmann-fold domains"/>
    <property type="match status" value="1"/>
</dbReference>
<evidence type="ECO:0000313" key="2">
    <source>
        <dbReference type="EMBL" id="KVE27285.1"/>
    </source>
</evidence>
<comment type="similarity">
    <text evidence="1">Belongs to the short-chain dehydrogenases/reductases (SDR) family.</text>
</comment>
<evidence type="ECO:0000313" key="3">
    <source>
        <dbReference type="Proteomes" id="UP000062788"/>
    </source>
</evidence>
<dbReference type="InterPro" id="IPR002347">
    <property type="entry name" value="SDR_fam"/>
</dbReference>
<accession>A0A103E2S4</accession>
<evidence type="ECO:0000256" key="1">
    <source>
        <dbReference type="ARBA" id="ARBA00006484"/>
    </source>
</evidence>
<sequence>MDLQLEGKTAIVTGATAGIGMAIARTLAAEGVAVTITGRQRDKLDAAVAELCAGGQRGNVRGIVADVSGDRGAAELIDAQPDTDILVNNLGYYEAKPFAEITDDDWLRMIDVNVMSGVRLSRHYFPRMLAKNWGRVIFMSSEVGAFTPPDMVHYGVSKSAQLAVSRGMAELTKGTGVTVNSVLPSATRSEGIVAYLRQTAPRPDMTDAEIESHFFDTYRPSSLIARMIEADEIAAMVALLASPLGAASNGAAVRVEGGTYRSIL</sequence>
<keyword evidence="3" id="KW-1185">Reference proteome</keyword>
<dbReference type="InterPro" id="IPR050259">
    <property type="entry name" value="SDR"/>
</dbReference>
<comment type="caution">
    <text evidence="2">The sequence shown here is derived from an EMBL/GenBank/DDBJ whole genome shotgun (WGS) entry which is preliminary data.</text>
</comment>
<dbReference type="Proteomes" id="UP000062788">
    <property type="component" value="Unassembled WGS sequence"/>
</dbReference>
<dbReference type="OrthoDB" id="9793325at2"/>
<dbReference type="Gene3D" id="3.40.50.720">
    <property type="entry name" value="NAD(P)-binding Rossmann-like Domain"/>
    <property type="match status" value="1"/>
</dbReference>
<dbReference type="Pfam" id="PF00106">
    <property type="entry name" value="adh_short"/>
    <property type="match status" value="1"/>
</dbReference>
<dbReference type="CDD" id="cd05233">
    <property type="entry name" value="SDR_c"/>
    <property type="match status" value="1"/>
</dbReference>
<protein>
    <submittedName>
        <fullName evidence="2">Oxidoreductase</fullName>
    </submittedName>
</protein>